<organism evidence="1">
    <name type="scientific">Myoviridae sp. ctNYa18</name>
    <dbReference type="NCBI Taxonomy" id="2825090"/>
    <lineage>
        <taxon>Viruses</taxon>
        <taxon>Duplodnaviria</taxon>
        <taxon>Heunggongvirae</taxon>
        <taxon>Uroviricota</taxon>
        <taxon>Caudoviricetes</taxon>
    </lineage>
</organism>
<accession>A0A8S5PFK9</accession>
<evidence type="ECO:0000313" key="1">
    <source>
        <dbReference type="EMBL" id="DAE05967.1"/>
    </source>
</evidence>
<proteinExistence type="predicted"/>
<dbReference type="EMBL" id="BK015422">
    <property type="protein sequence ID" value="DAE05967.1"/>
    <property type="molecule type" value="Genomic_DNA"/>
</dbReference>
<reference evidence="1" key="1">
    <citation type="journal article" date="2021" name="Proc. Natl. Acad. Sci. U.S.A.">
        <title>A Catalog of Tens of Thousands of Viruses from Human Metagenomes Reveals Hidden Associations with Chronic Diseases.</title>
        <authorList>
            <person name="Tisza M.J."/>
            <person name="Buck C.B."/>
        </authorList>
    </citation>
    <scope>NUCLEOTIDE SEQUENCE</scope>
    <source>
        <strain evidence="1">CtNYa18</strain>
    </source>
</reference>
<name>A0A8S5PFK9_9CAUD</name>
<sequence length="113" mass="12726">MIRLNGQEIPVYPSGYDDSPVVVKTDNLSINGSIERHSFPSKKRAKMTFTAVTPVQFRFFEDIFNAAGTVRFYNDQSKYGVLQFDGIVTDCDTDEYIRGGSLMTSLTVTIREV</sequence>
<protein>
    <submittedName>
        <fullName evidence="1">Uncharacterized protein</fullName>
    </submittedName>
</protein>